<evidence type="ECO:0000256" key="4">
    <source>
        <dbReference type="ARBA" id="ARBA00022475"/>
    </source>
</evidence>
<evidence type="ECO:0000256" key="9">
    <source>
        <dbReference type="ARBA" id="ARBA00023136"/>
    </source>
</evidence>
<name>A0ABY4G6Q2_9BACT</name>
<dbReference type="RefSeq" id="WP_245120556.1">
    <property type="nucleotide sequence ID" value="NZ_CP095061.1"/>
</dbReference>
<evidence type="ECO:0000256" key="2">
    <source>
        <dbReference type="ARBA" id="ARBA00006555"/>
    </source>
</evidence>
<evidence type="ECO:0000313" key="12">
    <source>
        <dbReference type="Proteomes" id="UP000830401"/>
    </source>
</evidence>
<keyword evidence="9" id="KW-0472">Membrane</keyword>
<dbReference type="EMBL" id="CP095061">
    <property type="protein sequence ID" value="UOQ66442.1"/>
    <property type="molecule type" value="Genomic_DNA"/>
</dbReference>
<dbReference type="Pfam" id="PF03544">
    <property type="entry name" value="TonB_C"/>
    <property type="match status" value="1"/>
</dbReference>
<gene>
    <name evidence="11" type="ORF">MUN86_00460</name>
</gene>
<protein>
    <submittedName>
        <fullName evidence="11">Energy transducer TonB</fullName>
    </submittedName>
</protein>
<evidence type="ECO:0000256" key="6">
    <source>
        <dbReference type="ARBA" id="ARBA00022692"/>
    </source>
</evidence>
<proteinExistence type="inferred from homology"/>
<dbReference type="SUPFAM" id="SSF74653">
    <property type="entry name" value="TolA/TonB C-terminal domain"/>
    <property type="match status" value="1"/>
</dbReference>
<evidence type="ECO:0000256" key="7">
    <source>
        <dbReference type="ARBA" id="ARBA00022927"/>
    </source>
</evidence>
<dbReference type="PANTHER" id="PTHR33446:SF2">
    <property type="entry name" value="PROTEIN TONB"/>
    <property type="match status" value="1"/>
</dbReference>
<evidence type="ECO:0000259" key="10">
    <source>
        <dbReference type="Pfam" id="PF03544"/>
    </source>
</evidence>
<evidence type="ECO:0000256" key="8">
    <source>
        <dbReference type="ARBA" id="ARBA00022989"/>
    </source>
</evidence>
<keyword evidence="7" id="KW-0653">Protein transport</keyword>
<evidence type="ECO:0000256" key="3">
    <source>
        <dbReference type="ARBA" id="ARBA00022448"/>
    </source>
</evidence>
<dbReference type="PANTHER" id="PTHR33446">
    <property type="entry name" value="PROTEIN TONB-RELATED"/>
    <property type="match status" value="1"/>
</dbReference>
<feature type="domain" description="TonB C-terminal" evidence="10">
    <location>
        <begin position="211"/>
        <end position="279"/>
    </location>
</feature>
<keyword evidence="4" id="KW-1003">Cell membrane</keyword>
<reference evidence="11" key="1">
    <citation type="submission" date="2022-04" db="EMBL/GenBank/DDBJ databases">
        <title>Hymenobacter sp. isolated from the air.</title>
        <authorList>
            <person name="Won M."/>
            <person name="Lee C.-M."/>
            <person name="Woen H.-Y."/>
            <person name="Kwon S.-W."/>
        </authorList>
    </citation>
    <scope>NUCLEOTIDE SEQUENCE</scope>
    <source>
        <strain evidence="11">5420S-77</strain>
    </source>
</reference>
<dbReference type="NCBIfam" id="TIGR01352">
    <property type="entry name" value="tonB_Cterm"/>
    <property type="match status" value="1"/>
</dbReference>
<dbReference type="InterPro" id="IPR006260">
    <property type="entry name" value="TonB/TolA_C"/>
</dbReference>
<keyword evidence="12" id="KW-1185">Reference proteome</keyword>
<dbReference type="Proteomes" id="UP000830401">
    <property type="component" value="Chromosome"/>
</dbReference>
<keyword evidence="8" id="KW-1133">Transmembrane helix</keyword>
<dbReference type="InterPro" id="IPR051045">
    <property type="entry name" value="TonB-dependent_transducer"/>
</dbReference>
<dbReference type="Gene3D" id="3.30.1150.10">
    <property type="match status" value="1"/>
</dbReference>
<dbReference type="InterPro" id="IPR037682">
    <property type="entry name" value="TonB_C"/>
</dbReference>
<organism evidence="11 12">
    <name type="scientific">Hymenobacter volaticus</name>
    <dbReference type="NCBI Taxonomy" id="2932254"/>
    <lineage>
        <taxon>Bacteria</taxon>
        <taxon>Pseudomonadati</taxon>
        <taxon>Bacteroidota</taxon>
        <taxon>Cytophagia</taxon>
        <taxon>Cytophagales</taxon>
        <taxon>Hymenobacteraceae</taxon>
        <taxon>Hymenobacter</taxon>
    </lineage>
</organism>
<evidence type="ECO:0000256" key="5">
    <source>
        <dbReference type="ARBA" id="ARBA00022519"/>
    </source>
</evidence>
<keyword evidence="3" id="KW-0813">Transport</keyword>
<evidence type="ECO:0000256" key="1">
    <source>
        <dbReference type="ARBA" id="ARBA00004383"/>
    </source>
</evidence>
<keyword evidence="5" id="KW-0997">Cell inner membrane</keyword>
<keyword evidence="6" id="KW-0812">Transmembrane</keyword>
<evidence type="ECO:0000313" key="11">
    <source>
        <dbReference type="EMBL" id="UOQ66442.1"/>
    </source>
</evidence>
<comment type="similarity">
    <text evidence="2">Belongs to the TonB family.</text>
</comment>
<accession>A0ABY4G6Q2</accession>
<comment type="subcellular location">
    <subcellularLocation>
        <location evidence="1">Cell inner membrane</location>
        <topology evidence="1">Single-pass membrane protein</topology>
        <orientation evidence="1">Periplasmic side</orientation>
    </subcellularLocation>
</comment>
<sequence>MLPLPILNVRLNACHEDWQQMTPVAQGHHCSHCDRVVIDFNESTQADLEAAFQASADGRVCGRFRQSQLAPKPQLRPKLRRFLVALILVCGLGLTSNEAWAQVRKAARVADSTSDTELLLQTPESLSPIALISHIKHESVSATPVLPELPWINDSETSGGFMGAVMREEVTSPKEPQVYIYAEKMPDYKFGGLKVLPDFVNRNLLWPKEAADVDGRVFISFIIDKKGRMRNAHIIKGIHPLLDAEALRVIKLLNGQFTPGRHNDRPVNVSYTLPITFKLS</sequence>